<protein>
    <submittedName>
        <fullName evidence="2">MAC/perforin domain-containing protein</fullName>
    </submittedName>
</protein>
<evidence type="ECO:0000259" key="1">
    <source>
        <dbReference type="Pfam" id="PF01823"/>
    </source>
</evidence>
<accession>A0ABU5U378</accession>
<comment type="caution">
    <text evidence="2">The sequence shown here is derived from an EMBL/GenBank/DDBJ whole genome shotgun (WGS) entry which is preliminary data.</text>
</comment>
<organism evidence="2 3">
    <name type="scientific">Limnoraphis robusta CCNP1315</name>
    <dbReference type="NCBI Taxonomy" id="3110306"/>
    <lineage>
        <taxon>Bacteria</taxon>
        <taxon>Bacillati</taxon>
        <taxon>Cyanobacteriota</taxon>
        <taxon>Cyanophyceae</taxon>
        <taxon>Oscillatoriophycideae</taxon>
        <taxon>Oscillatoriales</taxon>
        <taxon>Sirenicapillariaceae</taxon>
        <taxon>Limnoraphis</taxon>
    </lineage>
</organism>
<keyword evidence="3" id="KW-1185">Reference proteome</keyword>
<evidence type="ECO:0000313" key="2">
    <source>
        <dbReference type="EMBL" id="MEA5521361.1"/>
    </source>
</evidence>
<dbReference type="Proteomes" id="UP001301728">
    <property type="component" value="Unassembled WGS sequence"/>
</dbReference>
<dbReference type="InterPro" id="IPR020864">
    <property type="entry name" value="MACPF"/>
</dbReference>
<sequence length="472" mass="53560">MDTPKKTLINDQGSYTTDDKRVYFVQKWDNLKPLLDTLKFPKALKLTSQGLEPVNRPGVKLSKAISEEDVVNDFQTSDQNEAYYTEWEKQAYKMLSKSVSASVGIPIPWLATTLGLSGSYATRSESHSQNKETHLFMVAQRIVQKTKVILKEQTIQVTEKFKQSIEEAKDIAQLRKVFQEYGYFVPTTYIIGGKIIAENEETFSGQVDKTAKAKEFGVGVKAELNKLNFTASASGAYKSENQDQTSQSSSQTACKYSMTLKGGDEALINNGTQWISSLTLDKWQIVGYEDLKPITDFLNEELKKRCEEILSTPTPINKLPIQVAEEIKWMAWNAAWYAANTRAGDKYKGDAVTNELDFKKHSGNVSKAIVTLELKLTQNALDDIKWGAWNASWYAANTRAGYQNDAENDFKQFEQHFESLKNSKEVTEELAGNLKEMCLSAAWHTVNTRKIYKQDAENDRKRFEFFYSQIVE</sequence>
<dbReference type="RefSeq" id="WP_323219872.1">
    <property type="nucleotide sequence ID" value="NZ_JAYGHT010000132.1"/>
</dbReference>
<name>A0ABU5U378_9CYAN</name>
<gene>
    <name evidence="2" type="ORF">VB854_20700</name>
</gene>
<feature type="domain" description="MACPF" evidence="1">
    <location>
        <begin position="128"/>
        <end position="302"/>
    </location>
</feature>
<dbReference type="Pfam" id="PF01823">
    <property type="entry name" value="MACPF"/>
    <property type="match status" value="1"/>
</dbReference>
<dbReference type="EMBL" id="JAYGHT010000132">
    <property type="protein sequence ID" value="MEA5521361.1"/>
    <property type="molecule type" value="Genomic_DNA"/>
</dbReference>
<proteinExistence type="predicted"/>
<evidence type="ECO:0000313" key="3">
    <source>
        <dbReference type="Proteomes" id="UP001301728"/>
    </source>
</evidence>
<reference evidence="2 3" key="1">
    <citation type="submission" date="2023-12" db="EMBL/GenBank/DDBJ databases">
        <title>Baltic Sea Cyanobacteria.</title>
        <authorList>
            <person name="Delbaje E."/>
            <person name="Fewer D.P."/>
            <person name="Shishido T.K."/>
        </authorList>
    </citation>
    <scope>NUCLEOTIDE SEQUENCE [LARGE SCALE GENOMIC DNA]</scope>
    <source>
        <strain evidence="2 3">CCNP 1315</strain>
    </source>
</reference>